<accession>A0ABY8U2G5</accession>
<evidence type="ECO:0008006" key="4">
    <source>
        <dbReference type="Google" id="ProtNLM"/>
    </source>
</evidence>
<sequence>MSPFQALARGSSRTGPPAGSTTKPGRCANLLIHPAPWSIQPGMVNDDEVFENGWHTGLGFPQKPMVLLEGCNPSRPEYYRAVVVRVEERKRLVMLRWVHVPGQQLFTLPLGSPRIWTHSYKNEHWTQLQRKKGAWRPRPIAKDYIYSPVAVRPAPPPPTAAPVQASLKKRKRSSDAPSSKKAATAGADGKQRAAGNR</sequence>
<keyword evidence="3" id="KW-1185">Reference proteome</keyword>
<feature type="compositionally biased region" description="Polar residues" evidence="1">
    <location>
        <begin position="11"/>
        <end position="23"/>
    </location>
</feature>
<dbReference type="Proteomes" id="UP001244341">
    <property type="component" value="Chromosome 6b"/>
</dbReference>
<proteinExistence type="predicted"/>
<gene>
    <name evidence="2" type="ORF">OEZ85_002212</name>
</gene>
<feature type="region of interest" description="Disordered" evidence="1">
    <location>
        <begin position="151"/>
        <end position="197"/>
    </location>
</feature>
<dbReference type="EMBL" id="CP126213">
    <property type="protein sequence ID" value="WIA15585.1"/>
    <property type="molecule type" value="Genomic_DNA"/>
</dbReference>
<organism evidence="2 3">
    <name type="scientific">Tetradesmus obliquus</name>
    <name type="common">Green alga</name>
    <name type="synonym">Acutodesmus obliquus</name>
    <dbReference type="NCBI Taxonomy" id="3088"/>
    <lineage>
        <taxon>Eukaryota</taxon>
        <taxon>Viridiplantae</taxon>
        <taxon>Chlorophyta</taxon>
        <taxon>core chlorophytes</taxon>
        <taxon>Chlorophyceae</taxon>
        <taxon>CS clade</taxon>
        <taxon>Sphaeropleales</taxon>
        <taxon>Scenedesmaceae</taxon>
        <taxon>Tetradesmus</taxon>
    </lineage>
</organism>
<feature type="region of interest" description="Disordered" evidence="1">
    <location>
        <begin position="1"/>
        <end position="25"/>
    </location>
</feature>
<evidence type="ECO:0000313" key="3">
    <source>
        <dbReference type="Proteomes" id="UP001244341"/>
    </source>
</evidence>
<reference evidence="2 3" key="1">
    <citation type="submission" date="2023-05" db="EMBL/GenBank/DDBJ databases">
        <title>A 100% complete, gapless, phased diploid assembly of the Scenedesmus obliquus UTEX 3031 genome.</title>
        <authorList>
            <person name="Biondi T.C."/>
            <person name="Hanschen E.R."/>
            <person name="Kwon T."/>
            <person name="Eng W."/>
            <person name="Kruse C.P.S."/>
            <person name="Koehler S.I."/>
            <person name="Kunde Y."/>
            <person name="Gleasner C.D."/>
            <person name="You Mak K.T."/>
            <person name="Polle J."/>
            <person name="Hovde B.T."/>
            <person name="Starkenburg S.R."/>
        </authorList>
    </citation>
    <scope>NUCLEOTIDE SEQUENCE [LARGE SCALE GENOMIC DNA]</scope>
    <source>
        <strain evidence="2 3">DOE0152z</strain>
    </source>
</reference>
<evidence type="ECO:0000256" key="1">
    <source>
        <dbReference type="SAM" id="MobiDB-lite"/>
    </source>
</evidence>
<name>A0ABY8U2G5_TETOB</name>
<protein>
    <recommendedName>
        <fullName evidence="4">BAH domain-containing protein</fullName>
    </recommendedName>
</protein>
<evidence type="ECO:0000313" key="2">
    <source>
        <dbReference type="EMBL" id="WIA15585.1"/>
    </source>
</evidence>